<dbReference type="InterPro" id="IPR027417">
    <property type="entry name" value="P-loop_NTPase"/>
</dbReference>
<protein>
    <recommendedName>
        <fullName evidence="3">Cytidylate kinase</fullName>
    </recommendedName>
</protein>
<proteinExistence type="predicted"/>
<organism evidence="1 2">
    <name type="scientific">Kineococcus glutinatus</name>
    <dbReference type="NCBI Taxonomy" id="1070872"/>
    <lineage>
        <taxon>Bacteria</taxon>
        <taxon>Bacillati</taxon>
        <taxon>Actinomycetota</taxon>
        <taxon>Actinomycetes</taxon>
        <taxon>Kineosporiales</taxon>
        <taxon>Kineosporiaceae</taxon>
        <taxon>Kineococcus</taxon>
    </lineage>
</organism>
<dbReference type="Gene3D" id="3.40.50.300">
    <property type="entry name" value="P-loop containing nucleotide triphosphate hydrolases"/>
    <property type="match status" value="1"/>
</dbReference>
<evidence type="ECO:0000313" key="2">
    <source>
        <dbReference type="Proteomes" id="UP001501195"/>
    </source>
</evidence>
<keyword evidence="2" id="KW-1185">Reference proteome</keyword>
<accession>A0ABP9I343</accession>
<gene>
    <name evidence="1" type="ORF">GCM10023225_25410</name>
</gene>
<evidence type="ECO:0000313" key="1">
    <source>
        <dbReference type="EMBL" id="GAA4985651.1"/>
    </source>
</evidence>
<dbReference type="Proteomes" id="UP001501195">
    <property type="component" value="Unassembled WGS sequence"/>
</dbReference>
<evidence type="ECO:0008006" key="3">
    <source>
        <dbReference type="Google" id="ProtNLM"/>
    </source>
</evidence>
<reference evidence="2" key="1">
    <citation type="journal article" date="2019" name="Int. J. Syst. Evol. Microbiol.">
        <title>The Global Catalogue of Microorganisms (GCM) 10K type strain sequencing project: providing services to taxonomists for standard genome sequencing and annotation.</title>
        <authorList>
            <consortium name="The Broad Institute Genomics Platform"/>
            <consortium name="The Broad Institute Genome Sequencing Center for Infectious Disease"/>
            <person name="Wu L."/>
            <person name="Ma J."/>
        </authorList>
    </citation>
    <scope>NUCLEOTIDE SEQUENCE [LARGE SCALE GENOMIC DNA]</scope>
    <source>
        <strain evidence="2">JCM 18126</strain>
    </source>
</reference>
<comment type="caution">
    <text evidence="1">The sequence shown here is derived from an EMBL/GenBank/DDBJ whole genome shotgun (WGS) entry which is preliminary data.</text>
</comment>
<dbReference type="EMBL" id="BAABIL010000402">
    <property type="protein sequence ID" value="GAA4985651.1"/>
    <property type="molecule type" value="Genomic_DNA"/>
</dbReference>
<name>A0ABP9I343_9ACTN</name>
<dbReference type="Pfam" id="PF13189">
    <property type="entry name" value="Cytidylate_kin2"/>
    <property type="match status" value="1"/>
</dbReference>
<sequence length="224" mass="23005">MPALGVTRRAGRRTIGGVPGITISAGYGAGGGVVAPLVAERLGWAFLDRAVTSTVAERLHLPVEEVQAGGGRSQPSRLTRFLASLSAMGAPALPGEDGDAQVRVAMEEEMCAALRGGAVVLGRAGACALQARPDVLRVRLHGPPAARVVQAARLEGVDEATAHRRIDAVDGAREAYVRRLYGCGVDDAGLYHLQLDSTVLPLQACADLVVAAWRASGLGGTTGG</sequence>